<dbReference type="Gene3D" id="3.20.20.300">
    <property type="entry name" value="Glycoside hydrolase, family 3, N-terminal domain"/>
    <property type="match status" value="1"/>
</dbReference>
<dbReference type="InterPro" id="IPR001764">
    <property type="entry name" value="Glyco_hydro_3_N"/>
</dbReference>
<dbReference type="InterPro" id="IPR017853">
    <property type="entry name" value="GH"/>
</dbReference>
<dbReference type="InterPro" id="IPR026891">
    <property type="entry name" value="Fn3-like"/>
</dbReference>
<keyword evidence="2 5" id="KW-0378">Hydrolase</keyword>
<dbReference type="SUPFAM" id="SSF51445">
    <property type="entry name" value="(Trans)glycosidases"/>
    <property type="match status" value="1"/>
</dbReference>
<keyword evidence="4 5" id="KW-0326">Glycosidase</keyword>
<dbReference type="SUPFAM" id="SSF52279">
    <property type="entry name" value="Beta-D-glucan exohydrolase, C-terminal domain"/>
    <property type="match status" value="1"/>
</dbReference>
<dbReference type="PROSITE" id="PS00775">
    <property type="entry name" value="GLYCOSYL_HYDROL_F3"/>
    <property type="match status" value="1"/>
</dbReference>
<dbReference type="STRING" id="2034155.BMI79_04930"/>
<dbReference type="GO" id="GO:0005975">
    <property type="term" value="P:carbohydrate metabolic process"/>
    <property type="evidence" value="ECO:0007669"/>
    <property type="project" value="InterPro"/>
</dbReference>
<dbReference type="PANTHER" id="PTHR42715">
    <property type="entry name" value="BETA-GLUCOSIDASE"/>
    <property type="match status" value="1"/>
</dbReference>
<organism evidence="7 8">
    <name type="scientific">Serratia oryzae</name>
    <dbReference type="NCBI Taxonomy" id="2034155"/>
    <lineage>
        <taxon>Bacteria</taxon>
        <taxon>Pseudomonadati</taxon>
        <taxon>Pseudomonadota</taxon>
        <taxon>Gammaproteobacteria</taxon>
        <taxon>Enterobacterales</taxon>
        <taxon>Yersiniaceae</taxon>
        <taxon>Serratia</taxon>
    </lineage>
</organism>
<dbReference type="InterPro" id="IPR037524">
    <property type="entry name" value="PA14/GLEYA"/>
</dbReference>
<name>A0A1S8CNN0_9GAMM</name>
<evidence type="ECO:0000256" key="2">
    <source>
        <dbReference type="ARBA" id="ARBA00022801"/>
    </source>
</evidence>
<dbReference type="SMART" id="SM01217">
    <property type="entry name" value="Fn3_like"/>
    <property type="match status" value="1"/>
</dbReference>
<sequence>MCLSALTLAGCDNSSSTSQNGDKIERLLAQMTLEEKTSFLHGLVKGFDMSDFGDPENKANVGFIPGVPRLNIPPLRLTDGPAGARYTKGLTTAMPAPVSLAASFDPALAKQYGAAIGAEARAIDQDVLLAPMVNIVRIPGGGRNFETFGEDPLLAGEMASAEITGIQNQGVMANIKHFAANNQETNRMTINTIVDERTMREIYLPAFEQGVNAGVASFMCSYNRLAIDGKNSDYACASKTLLTDILRTQWKYDGFVMTDWYAAVLPGLQGLEALTPAPLSAGLDMEMPGGNMFGSLLIDAVQNKAIPVATVDKAVYRILTQMDKFHLLDGTPPAKKTIDQLKDQNSVIAKQAAIEGAVLLVNENNALPLQASSITSLAVIGQTAASLNYGGGGSSRVKPLNMKAPLASIKERLADGQVSYQPGVDLDGIAIPASALSHDGQPGLLRNDGSLDNELNFTTDNLNPLAPNGKQVITWSGNLTAPTTGDYELKIQVKNGGASLKIGTGDQNGNPQIGIADSSSISFADISLISTRDGLQWAGYKIHLEAGVPQPITITAIPGAGSDFATDLADPLKPTSFRLAWMTPELKQQRFDDAVNAAKNASNVVLFAYTEGNEGKDLIESINLPEDQDALIKAVVEANPNTVVVLNVGSSIEMPWLDGAHKPTALLNMWYPGQEGADATADILFGQASPGGRLPISIPFKLADYAPANEPQSFPGVDDTVIYQEGIFVGYRWYDQNNVSPRFAFGHGLSYTQFSYSEPTVAATADGYSVSFSVTNTGGSAGVDVPQVYLGAPANAAVPMAKKALAGFSKVKLAAGESSRVTIPIAKRALSYWDVNTAQWQVASGQRAVYLGSSAGNVEEIAQIQVTK</sequence>
<dbReference type="InterPro" id="IPR050288">
    <property type="entry name" value="Cellulose_deg_GH3"/>
</dbReference>
<dbReference type="Pfam" id="PF01915">
    <property type="entry name" value="Glyco_hydro_3_C"/>
    <property type="match status" value="1"/>
</dbReference>
<keyword evidence="3" id="KW-0119">Carbohydrate metabolism</keyword>
<evidence type="ECO:0000313" key="7">
    <source>
        <dbReference type="EMBL" id="OMQ25840.1"/>
    </source>
</evidence>
<evidence type="ECO:0000259" key="6">
    <source>
        <dbReference type="PROSITE" id="PS51820"/>
    </source>
</evidence>
<comment type="caution">
    <text evidence="7">The sequence shown here is derived from an EMBL/GenBank/DDBJ whole genome shotgun (WGS) entry which is preliminary data.</text>
</comment>
<dbReference type="InterPro" id="IPR002772">
    <property type="entry name" value="Glyco_hydro_3_C"/>
</dbReference>
<proteinExistence type="inferred from homology"/>
<gene>
    <name evidence="7" type="ORF">BMI79_04930</name>
</gene>
<dbReference type="Pfam" id="PF00933">
    <property type="entry name" value="Glyco_hydro_3"/>
    <property type="match status" value="1"/>
</dbReference>
<comment type="similarity">
    <text evidence="1 5">Belongs to the glycosyl hydrolase 3 family.</text>
</comment>
<dbReference type="InterPro" id="IPR013783">
    <property type="entry name" value="Ig-like_fold"/>
</dbReference>
<dbReference type="GO" id="GO:0004553">
    <property type="term" value="F:hydrolase activity, hydrolyzing O-glycosyl compounds"/>
    <property type="evidence" value="ECO:0007669"/>
    <property type="project" value="InterPro"/>
</dbReference>
<dbReference type="InterPro" id="IPR036962">
    <property type="entry name" value="Glyco_hydro_3_N_sf"/>
</dbReference>
<dbReference type="EMBL" id="MOXD01000002">
    <property type="protein sequence ID" value="OMQ25840.1"/>
    <property type="molecule type" value="Genomic_DNA"/>
</dbReference>
<dbReference type="PROSITE" id="PS51820">
    <property type="entry name" value="PA14"/>
    <property type="match status" value="1"/>
</dbReference>
<feature type="domain" description="PA14" evidence="6">
    <location>
        <begin position="419"/>
        <end position="595"/>
    </location>
</feature>
<dbReference type="InterPro" id="IPR036881">
    <property type="entry name" value="Glyco_hydro_3_C_sf"/>
</dbReference>
<dbReference type="Proteomes" id="UP000216021">
    <property type="component" value="Unassembled WGS sequence"/>
</dbReference>
<dbReference type="InterPro" id="IPR019800">
    <property type="entry name" value="Glyco_hydro_3_AS"/>
</dbReference>
<dbReference type="AlphaFoldDB" id="A0A1S8CNN0"/>
<reference evidence="7 8" key="1">
    <citation type="submission" date="2016-11" db="EMBL/GenBank/DDBJ databases">
        <title>Rahnella oryzae sp. nov., isolated from rice root.</title>
        <authorList>
            <person name="Zhang X.-X."/>
            <person name="Zhang J."/>
        </authorList>
    </citation>
    <scope>NUCLEOTIDE SEQUENCE [LARGE SCALE GENOMIC DNA]</scope>
    <source>
        <strain evidence="7 8">J11-6</strain>
    </source>
</reference>
<keyword evidence="8" id="KW-1185">Reference proteome</keyword>
<protein>
    <recommendedName>
        <fullName evidence="6">PA14 domain-containing protein</fullName>
    </recommendedName>
</protein>
<evidence type="ECO:0000256" key="5">
    <source>
        <dbReference type="RuleBase" id="RU361161"/>
    </source>
</evidence>
<evidence type="ECO:0000313" key="8">
    <source>
        <dbReference type="Proteomes" id="UP000216021"/>
    </source>
</evidence>
<dbReference type="Gene3D" id="2.60.120.380">
    <property type="match status" value="1"/>
</dbReference>
<evidence type="ECO:0000256" key="1">
    <source>
        <dbReference type="ARBA" id="ARBA00005336"/>
    </source>
</evidence>
<accession>A0A1S8CNN0</accession>
<dbReference type="Gene3D" id="2.60.40.10">
    <property type="entry name" value="Immunoglobulins"/>
    <property type="match status" value="1"/>
</dbReference>
<evidence type="ECO:0000256" key="3">
    <source>
        <dbReference type="ARBA" id="ARBA00023277"/>
    </source>
</evidence>
<dbReference type="Pfam" id="PF14310">
    <property type="entry name" value="Fn3-like"/>
    <property type="match status" value="1"/>
</dbReference>
<dbReference type="PRINTS" id="PR00133">
    <property type="entry name" value="GLHYDRLASE3"/>
</dbReference>
<dbReference type="Gene3D" id="3.40.50.1700">
    <property type="entry name" value="Glycoside hydrolase family 3 C-terminal domain"/>
    <property type="match status" value="1"/>
</dbReference>
<evidence type="ECO:0000256" key="4">
    <source>
        <dbReference type="ARBA" id="ARBA00023295"/>
    </source>
</evidence>
<dbReference type="PANTHER" id="PTHR42715:SF10">
    <property type="entry name" value="BETA-GLUCOSIDASE"/>
    <property type="match status" value="1"/>
</dbReference>